<proteinExistence type="predicted"/>
<dbReference type="RefSeq" id="WP_090239236.1">
    <property type="nucleotide sequence ID" value="NZ_FNHW01000006.1"/>
</dbReference>
<dbReference type="STRING" id="459525.SAMN04488137_4795"/>
<accession>A0A1H0C4R1</accession>
<feature type="transmembrane region" description="Helical" evidence="1">
    <location>
        <begin position="45"/>
        <end position="68"/>
    </location>
</feature>
<dbReference type="Proteomes" id="UP000199544">
    <property type="component" value="Unassembled WGS sequence"/>
</dbReference>
<dbReference type="AlphaFoldDB" id="A0A1H0C4R1"/>
<evidence type="ECO:0000256" key="1">
    <source>
        <dbReference type="SAM" id="Phobius"/>
    </source>
</evidence>
<feature type="transmembrane region" description="Helical" evidence="1">
    <location>
        <begin position="12"/>
        <end position="33"/>
    </location>
</feature>
<keyword evidence="1" id="KW-1133">Transmembrane helix</keyword>
<keyword evidence="1" id="KW-0472">Membrane</keyword>
<dbReference type="OrthoDB" id="2990290at2"/>
<keyword evidence="3" id="KW-1185">Reference proteome</keyword>
<evidence type="ECO:0000313" key="2">
    <source>
        <dbReference type="EMBL" id="SDN52866.1"/>
    </source>
</evidence>
<organism evidence="2 3">
    <name type="scientific">Fictibacillus solisalsi</name>
    <dbReference type="NCBI Taxonomy" id="459525"/>
    <lineage>
        <taxon>Bacteria</taxon>
        <taxon>Bacillati</taxon>
        <taxon>Bacillota</taxon>
        <taxon>Bacilli</taxon>
        <taxon>Bacillales</taxon>
        <taxon>Fictibacillaceae</taxon>
        <taxon>Fictibacillus</taxon>
    </lineage>
</organism>
<dbReference type="EMBL" id="FNHW01000006">
    <property type="protein sequence ID" value="SDN52866.1"/>
    <property type="molecule type" value="Genomic_DNA"/>
</dbReference>
<evidence type="ECO:0000313" key="3">
    <source>
        <dbReference type="Proteomes" id="UP000199544"/>
    </source>
</evidence>
<gene>
    <name evidence="2" type="ORF">SAMN04488137_4795</name>
</gene>
<sequence>MEWIHVTYQRKSLLIKVLAGLLLCSMAVAAFLFSDWGEGSPGFHLLWTSFLVIAFLFFLIMTVLFLFFMCKPRKTIFLSYNEQGILVKDLFIPFEEVEDIRYGLNASDIRTYLIQGFTIKRHGKDSVIVPTYQTLLDKEALEQTLEPIEQKRAARQSTMGFQ</sequence>
<keyword evidence="1" id="KW-0812">Transmembrane</keyword>
<reference evidence="3" key="1">
    <citation type="submission" date="2016-10" db="EMBL/GenBank/DDBJ databases">
        <authorList>
            <person name="Varghese N."/>
            <person name="Submissions S."/>
        </authorList>
    </citation>
    <scope>NUCLEOTIDE SEQUENCE [LARGE SCALE GENOMIC DNA]</scope>
    <source>
        <strain evidence="3">CGMCC 1.6854</strain>
    </source>
</reference>
<name>A0A1H0C4R1_9BACL</name>
<protein>
    <submittedName>
        <fullName evidence="2">Uncharacterized protein</fullName>
    </submittedName>
</protein>